<dbReference type="AlphaFoldDB" id="A0A9Q6ELS0"/>
<dbReference type="Proteomes" id="UP000222310">
    <property type="component" value="Unassembled WGS sequence"/>
</dbReference>
<organism evidence="1 2">
    <name type="scientific">Nostoc linckia z8</name>
    <dbReference type="NCBI Taxonomy" id="1628746"/>
    <lineage>
        <taxon>Bacteria</taxon>
        <taxon>Bacillati</taxon>
        <taxon>Cyanobacteriota</taxon>
        <taxon>Cyanophyceae</taxon>
        <taxon>Nostocales</taxon>
        <taxon>Nostocaceae</taxon>
        <taxon>Nostoc</taxon>
    </lineage>
</organism>
<proteinExistence type="predicted"/>
<accession>A0A9Q6ELS0</accession>
<protein>
    <recommendedName>
        <fullName evidence="3">GIY-YIG domain-containing protein</fullName>
    </recommendedName>
</protein>
<evidence type="ECO:0008006" key="3">
    <source>
        <dbReference type="Google" id="ProtNLM"/>
    </source>
</evidence>
<dbReference type="EMBL" id="LAHD01000027">
    <property type="protein sequence ID" value="PHK04259.1"/>
    <property type="molecule type" value="Genomic_DNA"/>
</dbReference>
<dbReference type="RefSeq" id="WP_099069828.1">
    <property type="nucleotide sequence ID" value="NZ_LAHD01000027.1"/>
</dbReference>
<dbReference type="Gene3D" id="3.40.1440.10">
    <property type="entry name" value="GIY-YIG endonuclease"/>
    <property type="match status" value="1"/>
</dbReference>
<dbReference type="GeneID" id="57097023"/>
<evidence type="ECO:0000313" key="1">
    <source>
        <dbReference type="EMBL" id="PHK04259.1"/>
    </source>
</evidence>
<sequence>MKQKVYPSKIIATAKSINVTKLPWTLYIDKKSLPTYGGIYFVGTDQEPTAYIGQAGCLKTRFFKHHRKNSFDQLIDESGEQSVKIRYWQAPLMPKSELVLFLSQLESYLIENSKTRYNYTANSLPKTPFPSHHRTYYGFIFVQLNKLGEYYVPKSSDGTAGFYFSLKKIHMAEKAIKYRSPTFIISSGTWQDALYEYENNLDPKWKQYSTLYFLEVRFQARWINYVGQGGIEDYVLSGDQATFYRIFLNEYPGFKEFSMKYLTTGLTNCSKSDFCETLLNLTR</sequence>
<reference evidence="1 2" key="1">
    <citation type="submission" date="2015-02" db="EMBL/GenBank/DDBJ databases">
        <title>Nostoc linckia genome annotation.</title>
        <authorList>
            <person name="Zhou Z."/>
        </authorList>
    </citation>
    <scope>NUCLEOTIDE SEQUENCE [LARGE SCALE GENOMIC DNA]</scope>
    <source>
        <strain evidence="2">z8</strain>
    </source>
</reference>
<dbReference type="InterPro" id="IPR035901">
    <property type="entry name" value="GIY-YIG_endonuc_sf"/>
</dbReference>
<gene>
    <name evidence="1" type="ORF">VF08_11665</name>
</gene>
<name>A0A9Q6ELS0_NOSLI</name>
<evidence type="ECO:0000313" key="2">
    <source>
        <dbReference type="Proteomes" id="UP000222310"/>
    </source>
</evidence>
<comment type="caution">
    <text evidence="1">The sequence shown here is derived from an EMBL/GenBank/DDBJ whole genome shotgun (WGS) entry which is preliminary data.</text>
</comment>